<dbReference type="PANTHER" id="PTHR21557:SF2">
    <property type="entry name" value="CORDON-BLEU PROTEIN-LIKE 1"/>
    <property type="match status" value="1"/>
</dbReference>
<feature type="compositionally biased region" description="Polar residues" evidence="1">
    <location>
        <begin position="232"/>
        <end position="257"/>
    </location>
</feature>
<dbReference type="GO" id="GO:0003785">
    <property type="term" value="F:actin monomer binding"/>
    <property type="evidence" value="ECO:0007669"/>
    <property type="project" value="InterPro"/>
</dbReference>
<dbReference type="InterPro" id="IPR019025">
    <property type="entry name" value="Cordon-bleu_ubiquitin_domain"/>
</dbReference>
<dbReference type="Proteomes" id="UP000472271">
    <property type="component" value="Chromosome 2"/>
</dbReference>
<feature type="compositionally biased region" description="Polar residues" evidence="1">
    <location>
        <begin position="179"/>
        <end position="189"/>
    </location>
</feature>
<evidence type="ECO:0000256" key="1">
    <source>
        <dbReference type="SAM" id="MobiDB-lite"/>
    </source>
</evidence>
<dbReference type="Pfam" id="PF09469">
    <property type="entry name" value="Cobl"/>
    <property type="match status" value="1"/>
</dbReference>
<reference evidence="3" key="3">
    <citation type="submission" date="2025-09" db="UniProtKB">
        <authorList>
            <consortium name="Ensembl"/>
        </authorList>
    </citation>
    <scope>IDENTIFICATION</scope>
</reference>
<organism evidence="3 4">
    <name type="scientific">Sphaeramia orbicularis</name>
    <name type="common">orbiculate cardinalfish</name>
    <dbReference type="NCBI Taxonomy" id="375764"/>
    <lineage>
        <taxon>Eukaryota</taxon>
        <taxon>Metazoa</taxon>
        <taxon>Chordata</taxon>
        <taxon>Craniata</taxon>
        <taxon>Vertebrata</taxon>
        <taxon>Euteleostomi</taxon>
        <taxon>Actinopterygii</taxon>
        <taxon>Neopterygii</taxon>
        <taxon>Teleostei</taxon>
        <taxon>Neoteleostei</taxon>
        <taxon>Acanthomorphata</taxon>
        <taxon>Gobiaria</taxon>
        <taxon>Kurtiformes</taxon>
        <taxon>Apogonoidei</taxon>
        <taxon>Apogonidae</taxon>
        <taxon>Apogoninae</taxon>
        <taxon>Sphaeramia</taxon>
    </lineage>
</organism>
<evidence type="ECO:0000259" key="2">
    <source>
        <dbReference type="Pfam" id="PF09469"/>
    </source>
</evidence>
<name>A0A672ZV44_9TELE</name>
<dbReference type="PANTHER" id="PTHR21557">
    <property type="entry name" value="CORDON-BLEU"/>
    <property type="match status" value="1"/>
</dbReference>
<keyword evidence="4" id="KW-1185">Reference proteome</keyword>
<gene>
    <name evidence="3" type="primary">cobll1a</name>
</gene>
<feature type="domain" description="Cordon-bleu ubiquitin-like" evidence="2">
    <location>
        <begin position="90"/>
        <end position="176"/>
    </location>
</feature>
<dbReference type="AlphaFoldDB" id="A0A672ZV44"/>
<protein>
    <recommendedName>
        <fullName evidence="2">Cordon-bleu ubiquitin-like domain-containing protein</fullName>
    </recommendedName>
</protein>
<evidence type="ECO:0000313" key="4">
    <source>
        <dbReference type="Proteomes" id="UP000472271"/>
    </source>
</evidence>
<dbReference type="InterPro" id="IPR039895">
    <property type="entry name" value="COBL-like"/>
</dbReference>
<evidence type="ECO:0000313" key="3">
    <source>
        <dbReference type="Ensembl" id="ENSSORP00005020108.1"/>
    </source>
</evidence>
<accession>A0A672ZV44</accession>
<reference evidence="3" key="2">
    <citation type="submission" date="2025-08" db="UniProtKB">
        <authorList>
            <consortium name="Ensembl"/>
        </authorList>
    </citation>
    <scope>IDENTIFICATION</scope>
</reference>
<feature type="compositionally biased region" description="Polar residues" evidence="1">
    <location>
        <begin position="274"/>
        <end position="283"/>
    </location>
</feature>
<dbReference type="Ensembl" id="ENSSORT00005020673.1">
    <property type="protein sequence ID" value="ENSSORP00005020108.1"/>
    <property type="gene ID" value="ENSSORG00005009808.1"/>
</dbReference>
<sequence length="297" mass="32693">MDEEVNPLERDHSVSVVLPGGLEKNATVHGSKPVMDLLVTLCASYHLNPSDYTVEVLSPNKNNISFKPNSPIGSLEADKIVLKPKGAEEKPKQPYMPEATVRLLINYNKSHKAVVRVNPRIPLEFLLPQVCDKCEFNVETTILLTYSHSKEPLDMTKTLNDYGLREVFAKDTARKEPQQRPSVSESADTPTKVISPPPVEELPKKEKTTTRGFLSLFRRQKKKSEMDGAVSAPTSPDLNKQTSGSLNTLSGPSSNTLPADMPKKRRAPQPPIGASQSIPNSLGTCHLRTPQVGRTII</sequence>
<proteinExistence type="predicted"/>
<feature type="region of interest" description="Disordered" evidence="1">
    <location>
        <begin position="170"/>
        <end position="297"/>
    </location>
</feature>
<dbReference type="Gene3D" id="3.10.20.90">
    <property type="entry name" value="Phosphatidylinositol 3-kinase Catalytic Subunit, Chain A, domain 1"/>
    <property type="match status" value="1"/>
</dbReference>
<reference evidence="3" key="1">
    <citation type="submission" date="2019-06" db="EMBL/GenBank/DDBJ databases">
        <authorList>
            <consortium name="Wellcome Sanger Institute Data Sharing"/>
        </authorList>
    </citation>
    <scope>NUCLEOTIDE SEQUENCE [LARGE SCALE GENOMIC DNA]</scope>
</reference>